<feature type="signal peptide" evidence="1">
    <location>
        <begin position="1"/>
        <end position="21"/>
    </location>
</feature>
<reference evidence="2 3" key="1">
    <citation type="submission" date="2019-03" db="EMBL/GenBank/DDBJ databases">
        <title>Genomic Encyclopedia of Type Strains, Phase IV (KMG-IV): sequencing the most valuable type-strain genomes for metagenomic binning, comparative biology and taxonomic classification.</title>
        <authorList>
            <person name="Goeker M."/>
        </authorList>
    </citation>
    <scope>NUCLEOTIDE SEQUENCE [LARGE SCALE GENOMIC DNA]</scope>
    <source>
        <strain evidence="2 3">DSM 1837</strain>
    </source>
</reference>
<dbReference type="PROSITE" id="PS51257">
    <property type="entry name" value="PROKAR_LIPOPROTEIN"/>
    <property type="match status" value="1"/>
</dbReference>
<dbReference type="AlphaFoldDB" id="A0A4R2NF11"/>
<proteinExistence type="predicted"/>
<dbReference type="Proteomes" id="UP000295182">
    <property type="component" value="Unassembled WGS sequence"/>
</dbReference>
<gene>
    <name evidence="2" type="ORF">EV674_10393</name>
</gene>
<keyword evidence="1" id="KW-0732">Signal</keyword>
<evidence type="ECO:0000256" key="1">
    <source>
        <dbReference type="SAM" id="SignalP"/>
    </source>
</evidence>
<comment type="caution">
    <text evidence="2">The sequence shown here is derived from an EMBL/GenBank/DDBJ whole genome shotgun (WGS) entry which is preliminary data.</text>
</comment>
<protein>
    <submittedName>
        <fullName evidence="2">Beta-barrel assembly machine subunit BamE</fullName>
    </submittedName>
</protein>
<feature type="chain" id="PRO_5020646031" evidence="1">
    <location>
        <begin position="22"/>
        <end position="170"/>
    </location>
</feature>
<organism evidence="2 3">
    <name type="scientific">Simplicispira metamorpha</name>
    <dbReference type="NCBI Taxonomy" id="80881"/>
    <lineage>
        <taxon>Bacteria</taxon>
        <taxon>Pseudomonadati</taxon>
        <taxon>Pseudomonadota</taxon>
        <taxon>Betaproteobacteria</taxon>
        <taxon>Burkholderiales</taxon>
        <taxon>Comamonadaceae</taxon>
        <taxon>Simplicispira</taxon>
    </lineage>
</organism>
<dbReference type="OrthoDB" id="5297256at2"/>
<evidence type="ECO:0000313" key="2">
    <source>
        <dbReference type="EMBL" id="TCP19863.1"/>
    </source>
</evidence>
<evidence type="ECO:0000313" key="3">
    <source>
        <dbReference type="Proteomes" id="UP000295182"/>
    </source>
</evidence>
<accession>A0A4R2NF11</accession>
<name>A0A4R2NF11_9BURK</name>
<sequence>MPFFNRLASSAALALVLLAAAGCDPQRISELEEGLSTEVDVRDRFGPPDQVWDEGNGSRTLEYNRQPAGQRNYMITIGPDGKMSALRQVLTPENFARIQAGMGMDEVRRRLGKPAKVTPYALSGETHYDWRFLEPPNTAMLFTVVTDRSLRVLRTQTTPDMASPDHNGPR</sequence>
<dbReference type="EMBL" id="SLXH01000003">
    <property type="protein sequence ID" value="TCP19863.1"/>
    <property type="molecule type" value="Genomic_DNA"/>
</dbReference>
<dbReference type="RefSeq" id="WP_119012898.1">
    <property type="nucleotide sequence ID" value="NZ_QXNC01000010.1"/>
</dbReference>
<keyword evidence="3" id="KW-1185">Reference proteome</keyword>